<keyword evidence="1" id="KW-0472">Membrane</keyword>
<reference evidence="2 3" key="1">
    <citation type="submission" date="2019-02" db="EMBL/GenBank/DDBJ databases">
        <authorList>
            <person name="Khodamoradi S."/>
            <person name="Hahnke R.L."/>
            <person name="Kaempfer P."/>
            <person name="Schumann P."/>
            <person name="Rohde M."/>
            <person name="Steinert M."/>
            <person name="Luzhetskyy A."/>
            <person name="Wink J."/>
            <person name="Ruckert C."/>
        </authorList>
    </citation>
    <scope>NUCLEOTIDE SEQUENCE [LARGE SCALE GENOMIC DNA]</scope>
    <source>
        <strain evidence="2 3">M2</strain>
    </source>
</reference>
<feature type="transmembrane region" description="Helical" evidence="1">
    <location>
        <begin position="35"/>
        <end position="55"/>
    </location>
</feature>
<proteinExistence type="predicted"/>
<protein>
    <submittedName>
        <fullName evidence="2">Uncharacterized protein</fullName>
    </submittedName>
</protein>
<accession>A0A4P6PYV5</accession>
<keyword evidence="1" id="KW-0812">Transmembrane</keyword>
<gene>
    <name evidence="2" type="ORF">EKD16_08460</name>
</gene>
<dbReference type="KEGG" id="strr:EKD16_08460"/>
<dbReference type="Proteomes" id="UP000292235">
    <property type="component" value="Chromosome"/>
</dbReference>
<sequence length="96" mass="9990">MGGQSYSARRVVCALWGLAAVIVGVEIAVENPYTAGILAVAGTAVGAAAAGSVMARGQRRAQTAARWAHQTGWREGFVAGTEAQLARDIERARHDV</sequence>
<evidence type="ECO:0000256" key="1">
    <source>
        <dbReference type="SAM" id="Phobius"/>
    </source>
</evidence>
<dbReference type="EMBL" id="CP036455">
    <property type="protein sequence ID" value="QBI53486.1"/>
    <property type="molecule type" value="Genomic_DNA"/>
</dbReference>
<organism evidence="2 3">
    <name type="scientific">Streptomonospora litoralis</name>
    <dbReference type="NCBI Taxonomy" id="2498135"/>
    <lineage>
        <taxon>Bacteria</taxon>
        <taxon>Bacillati</taxon>
        <taxon>Actinomycetota</taxon>
        <taxon>Actinomycetes</taxon>
        <taxon>Streptosporangiales</taxon>
        <taxon>Nocardiopsidaceae</taxon>
        <taxon>Streptomonospora</taxon>
    </lineage>
</organism>
<evidence type="ECO:0000313" key="3">
    <source>
        <dbReference type="Proteomes" id="UP000292235"/>
    </source>
</evidence>
<keyword evidence="3" id="KW-1185">Reference proteome</keyword>
<keyword evidence="1" id="KW-1133">Transmembrane helix</keyword>
<dbReference type="AlphaFoldDB" id="A0A4P6PYV5"/>
<dbReference type="RefSeq" id="WP_165498527.1">
    <property type="nucleotide sequence ID" value="NZ_CP036455.1"/>
</dbReference>
<name>A0A4P6PYV5_9ACTN</name>
<evidence type="ECO:0000313" key="2">
    <source>
        <dbReference type="EMBL" id="QBI53486.1"/>
    </source>
</evidence>
<feature type="transmembrane region" description="Helical" evidence="1">
    <location>
        <begin position="12"/>
        <end position="29"/>
    </location>
</feature>